<sequence length="96" mass="11044">MITDNIRARQKQLDKYKSLATYLVENPTKSDEEYFTILLLDRYERGVLTKTETAKELAISEATIDRIRKTGAIKSKTVMGKIVFDIKEIAHYLADC</sequence>
<dbReference type="KEGG" id="smax:FJR03_04595"/>
<name>A0A7M1AUK1_9BACT</name>
<proteinExistence type="predicted"/>
<evidence type="ECO:0000313" key="2">
    <source>
        <dbReference type="Proteomes" id="UP000593910"/>
    </source>
</evidence>
<protein>
    <submittedName>
        <fullName evidence="1">Helix-turn-helix domain-containing protein</fullName>
    </submittedName>
</protein>
<dbReference type="RefSeq" id="WP_193114476.1">
    <property type="nucleotide sequence ID" value="NZ_CP041165.1"/>
</dbReference>
<reference evidence="1 2" key="1">
    <citation type="submission" date="2019-06" db="EMBL/GenBank/DDBJ databases">
        <title>Sulfurimonas gotlandica sp. nov., a chemoautotrophic and psychrotolerant epsilonproteobacterium isolated from a pelagic redoxcline, and an emended description of the genus Sulfurimonas.</title>
        <authorList>
            <person name="Wang S."/>
            <person name="Jiang L."/>
            <person name="Shao Z."/>
        </authorList>
    </citation>
    <scope>NUCLEOTIDE SEQUENCE [LARGE SCALE GENOMIC DNA]</scope>
    <source>
        <strain evidence="1 2">B2</strain>
    </source>
</reference>
<accession>A0A7M1AUK1</accession>
<dbReference type="AlphaFoldDB" id="A0A7M1AUK1"/>
<keyword evidence="2" id="KW-1185">Reference proteome</keyword>
<dbReference type="EMBL" id="CP041165">
    <property type="protein sequence ID" value="QOP41056.1"/>
    <property type="molecule type" value="Genomic_DNA"/>
</dbReference>
<evidence type="ECO:0000313" key="1">
    <source>
        <dbReference type="EMBL" id="QOP41056.1"/>
    </source>
</evidence>
<dbReference type="Proteomes" id="UP000593910">
    <property type="component" value="Chromosome"/>
</dbReference>
<organism evidence="1 2">
    <name type="scientific">Sulfurimonas marina</name>
    <dbReference type="NCBI Taxonomy" id="2590551"/>
    <lineage>
        <taxon>Bacteria</taxon>
        <taxon>Pseudomonadati</taxon>
        <taxon>Campylobacterota</taxon>
        <taxon>Epsilonproteobacteria</taxon>
        <taxon>Campylobacterales</taxon>
        <taxon>Sulfurimonadaceae</taxon>
        <taxon>Sulfurimonas</taxon>
    </lineage>
</organism>
<gene>
    <name evidence="1" type="ORF">FJR03_04595</name>
</gene>